<gene>
    <name evidence="2" type="ORF">ACFSR6_03930</name>
</gene>
<evidence type="ECO:0000313" key="2">
    <source>
        <dbReference type="EMBL" id="MFD2581626.1"/>
    </source>
</evidence>
<reference evidence="3" key="1">
    <citation type="journal article" date="2019" name="Int. J. Syst. Evol. Microbiol.">
        <title>The Global Catalogue of Microorganisms (GCM) 10K type strain sequencing project: providing services to taxonomists for standard genome sequencing and annotation.</title>
        <authorList>
            <consortium name="The Broad Institute Genomics Platform"/>
            <consortium name="The Broad Institute Genome Sequencing Center for Infectious Disease"/>
            <person name="Wu L."/>
            <person name="Ma J."/>
        </authorList>
    </citation>
    <scope>NUCLEOTIDE SEQUENCE [LARGE SCALE GENOMIC DNA]</scope>
    <source>
        <strain evidence="3">KCTC 42866</strain>
    </source>
</reference>
<sequence length="1888" mass="208347">MFKKTPIRKIIALTLTFCVLNNILTPSLVFALTAGPENPDVTSFEPVDTTDMVNLLTGDLAYNIPLLEVPGPEGGYPLSLSYHAGIMPDEEATWTGLGWSLSPGSVNRTVSGFPDDFNGQQNVVRDYWAGGNTSTTSVGVNIGLTGALSAEFGLSISHDTMQGTGIGGYIGLSAAPDFAKFGGGFGASASIGLSFDPFGGTSIYGGIGIGYSGAIGKSGASLGGGLNIGFSANSKGFNMGAGVGLSAGLSRPGHANSAFGNMSQSLLGASISSRGGGISLTTGGGYSSVENVNAGRIQTQSRGWGISIPVWFGISISLKRNFTRYWSDETSYVRTFGTLNYPKIAEDIGYYNTEYDSYYLADINDPNYTLLGKNDPVKSTGGTFPDYDTYSVLGQGISGYMRPYGYQMQLVGKGKYYSGYTTNRTQVDTREEYICDFDWTTGNDYNCRTETYYTTHINNPDKLNFRFINDFSNNYIQQSPLVNSLSNINFDANPTHGNNDGNYGYDPTTERLASSKNIEYFTNDEIKNGSAKLKGFINTQASGFDRTKNPDGSNITAEDRRIGGFMITNESGVTYHYALPVYAYDELTRTENTYGIQNYNQQTRPNPYATTWLLTAVTGPDYVDTNNNGLTDQGDWGYWVSFEHGKWTGNYKWRNPGMGKKKDMDARFQYFSTGKKEIYYLDAIVTPSHIALFEKEIRADGKGTASNNSNDPYNGMPPSLLKLNNIILINNSALPNGLNGLRTLSGAYNNYGIHLGNNIIDKFDIAQLALSQEDLLRKIHLGYDYSLCPQTPNSFDEAGSLYDVANTNTSIMPRLGKLTLNQVQFLGKGGEANIPAMTFEYEIPDDRVTTSQSVEYVSKKANSDNYIFTIPAFNDIGQYDGFKEGEMIKFNFNGTTFYALIKQVVNSFNAGGLTTRNFEIKFLASPPYFPPGHDKYQWTTTKNPPYLADNYDMWGMFKGDFQAFSGNENLTRLPSKASAQSVDAWSLRRIHHALGMTTDIVYESDTYNKVALYRNAAIQVSGVVNLGNSSIQINSTGDFGIDLRDFIKPGDRVKVNLTGTYEVAGYDDQYGNPTNVQQPINPSSGDTPSLLVTSVSENYVVINDPGFYNQVFVDQPNASYSHGNMTAGGIGNNYGGGLRVKQVINREPITNVKMAVNYNYNRPENPGLSSGTTSYEPLGLDAVELRGGADQVDMLKSFSKLLGISREVPAPGIMYEYVTVTTERTTGNITVQQLGKTEYQFEVFKEGMVGVWNLNPVKTQYQEMSTILLQNYASRIGNLRRMIQYDVDGNKLSEVVNHYLHDEQQGQSADANRVEYEPLLARYNKQGLIIEQTVEGRYNDGKSRAVLSTRANYPSVMTGTTSIDYKTGIKTNSKTLAFDFYSGQPVKTLTTDSYGNRFVSESKPAYRFYPDMGLKFINTKNANMLSQTAEELVYRVDQNNNPIGLLSANATTWTNQSVLLNDSEQEVNSKNAHSSEPNIWRKSQTYQWMPQERTGGITNWTEFASFFNSGQSLPSWSLTGQITLYNKYSSALEAKDMNNNYASNRMGYRQSKIVASASPANYYEMNYTGLEDEAIGSGILARGFYLGNATLVQNVKHTGEKSAMINPGQSGISYAINSNKLKSGRNYSASVWMKQQGDGSSAGLYYRINGGTMVTAVANVSKKAGDWYLINLQVPGSNIPSNANVEIGCFNNGPAEAYFDDLRFKPINASMNTYVYNLKSGELEYTLDNSNIFTHFQYDSQSRLVKTYRETFGYGVKPVGEFVYNYAKSLKGTWQNTGIERCQTINGATTGLREIQQVDVNILSTTYLQNRWVVDGSSSACGANPESCAGPDRKYINGTCMTGYKEYTRSVKHTFDNNYTCYFWYTFPDGTHSPEYSEENPYECNLSW</sequence>
<accession>A0ABW5MGV8</accession>
<evidence type="ECO:0008006" key="4">
    <source>
        <dbReference type="Google" id="ProtNLM"/>
    </source>
</evidence>
<evidence type="ECO:0000256" key="1">
    <source>
        <dbReference type="SAM" id="SignalP"/>
    </source>
</evidence>
<keyword evidence="1" id="KW-0732">Signal</keyword>
<dbReference type="Proteomes" id="UP001597461">
    <property type="component" value="Unassembled WGS sequence"/>
</dbReference>
<keyword evidence="3" id="KW-1185">Reference proteome</keyword>
<dbReference type="EMBL" id="JBHULL010000004">
    <property type="protein sequence ID" value="MFD2581626.1"/>
    <property type="molecule type" value="Genomic_DNA"/>
</dbReference>
<organism evidence="2 3">
    <name type="scientific">Pedobacter vanadiisoli</name>
    <dbReference type="NCBI Taxonomy" id="1761975"/>
    <lineage>
        <taxon>Bacteria</taxon>
        <taxon>Pseudomonadati</taxon>
        <taxon>Bacteroidota</taxon>
        <taxon>Sphingobacteriia</taxon>
        <taxon>Sphingobacteriales</taxon>
        <taxon>Sphingobacteriaceae</taxon>
        <taxon>Pedobacter</taxon>
    </lineage>
</organism>
<proteinExistence type="predicted"/>
<dbReference type="Gene3D" id="2.60.120.260">
    <property type="entry name" value="Galactose-binding domain-like"/>
    <property type="match status" value="1"/>
</dbReference>
<comment type="caution">
    <text evidence="2">The sequence shown here is derived from an EMBL/GenBank/DDBJ whole genome shotgun (WGS) entry which is preliminary data.</text>
</comment>
<protein>
    <recommendedName>
        <fullName evidence="4">RHS repeat-associated protein</fullName>
    </recommendedName>
</protein>
<name>A0ABW5MGV8_9SPHI</name>
<feature type="chain" id="PRO_5047541984" description="RHS repeat-associated protein" evidence="1">
    <location>
        <begin position="32"/>
        <end position="1888"/>
    </location>
</feature>
<dbReference type="RefSeq" id="WP_379075217.1">
    <property type="nucleotide sequence ID" value="NZ_JBHULL010000004.1"/>
</dbReference>
<feature type="signal peptide" evidence="1">
    <location>
        <begin position="1"/>
        <end position="31"/>
    </location>
</feature>
<evidence type="ECO:0000313" key="3">
    <source>
        <dbReference type="Proteomes" id="UP001597461"/>
    </source>
</evidence>